<keyword evidence="2" id="KW-1185">Reference proteome</keyword>
<name>A0ACB7RMP2_HYAAI</name>
<proteinExistence type="predicted"/>
<evidence type="ECO:0000313" key="2">
    <source>
        <dbReference type="Proteomes" id="UP000821845"/>
    </source>
</evidence>
<dbReference type="EMBL" id="CM023488">
    <property type="protein sequence ID" value="KAH6923926.1"/>
    <property type="molecule type" value="Genomic_DNA"/>
</dbReference>
<protein>
    <submittedName>
        <fullName evidence="1">Uncharacterized protein</fullName>
    </submittedName>
</protein>
<accession>A0ACB7RMP2</accession>
<comment type="caution">
    <text evidence="1">The sequence shown here is derived from an EMBL/GenBank/DDBJ whole genome shotgun (WGS) entry which is preliminary data.</text>
</comment>
<gene>
    <name evidence="1" type="ORF">HPB50_009498</name>
</gene>
<organism evidence="1 2">
    <name type="scientific">Hyalomma asiaticum</name>
    <name type="common">Tick</name>
    <dbReference type="NCBI Taxonomy" id="266040"/>
    <lineage>
        <taxon>Eukaryota</taxon>
        <taxon>Metazoa</taxon>
        <taxon>Ecdysozoa</taxon>
        <taxon>Arthropoda</taxon>
        <taxon>Chelicerata</taxon>
        <taxon>Arachnida</taxon>
        <taxon>Acari</taxon>
        <taxon>Parasitiformes</taxon>
        <taxon>Ixodida</taxon>
        <taxon>Ixodoidea</taxon>
        <taxon>Ixodidae</taxon>
        <taxon>Hyalomminae</taxon>
        <taxon>Hyalomma</taxon>
    </lineage>
</organism>
<evidence type="ECO:0000313" key="1">
    <source>
        <dbReference type="EMBL" id="KAH6923926.1"/>
    </source>
</evidence>
<dbReference type="Proteomes" id="UP000821845">
    <property type="component" value="Chromosome 8"/>
</dbReference>
<sequence>MASHPRTGPHGAAASSVPASRKRNGHGSNTDSGDTMIYSYESDASSDDGFELVMSRRDKRRLLRVSPLSSTKVMSAWAASLRTHFGLQAGKLGG</sequence>
<reference evidence="1" key="1">
    <citation type="submission" date="2020-05" db="EMBL/GenBank/DDBJ databases">
        <title>Large-scale comparative analyses of tick genomes elucidate their genetic diversity and vector capacities.</title>
        <authorList>
            <person name="Jia N."/>
            <person name="Wang J."/>
            <person name="Shi W."/>
            <person name="Du L."/>
            <person name="Sun Y."/>
            <person name="Zhan W."/>
            <person name="Jiang J."/>
            <person name="Wang Q."/>
            <person name="Zhang B."/>
            <person name="Ji P."/>
            <person name="Sakyi L.B."/>
            <person name="Cui X."/>
            <person name="Yuan T."/>
            <person name="Jiang B."/>
            <person name="Yang W."/>
            <person name="Lam T.T.-Y."/>
            <person name="Chang Q."/>
            <person name="Ding S."/>
            <person name="Wang X."/>
            <person name="Zhu J."/>
            <person name="Ruan X."/>
            <person name="Zhao L."/>
            <person name="Wei J."/>
            <person name="Que T."/>
            <person name="Du C."/>
            <person name="Cheng J."/>
            <person name="Dai P."/>
            <person name="Han X."/>
            <person name="Huang E."/>
            <person name="Gao Y."/>
            <person name="Liu J."/>
            <person name="Shao H."/>
            <person name="Ye R."/>
            <person name="Li L."/>
            <person name="Wei W."/>
            <person name="Wang X."/>
            <person name="Wang C."/>
            <person name="Yang T."/>
            <person name="Huo Q."/>
            <person name="Li W."/>
            <person name="Guo W."/>
            <person name="Chen H."/>
            <person name="Zhou L."/>
            <person name="Ni X."/>
            <person name="Tian J."/>
            <person name="Zhou Y."/>
            <person name="Sheng Y."/>
            <person name="Liu T."/>
            <person name="Pan Y."/>
            <person name="Xia L."/>
            <person name="Li J."/>
            <person name="Zhao F."/>
            <person name="Cao W."/>
        </authorList>
    </citation>
    <scope>NUCLEOTIDE SEQUENCE</scope>
    <source>
        <strain evidence="1">Hyas-2018</strain>
    </source>
</reference>